<dbReference type="AlphaFoldDB" id="A0A5P1FC75"/>
<dbReference type="PRINTS" id="PR00347">
    <property type="entry name" value="THAUMATIN"/>
</dbReference>
<name>A0A5P1FC75_ASPOF</name>
<keyword evidence="4" id="KW-0732">Signal</keyword>
<sequence>MPATAATLTLLIPFLFTLSHSTKFTITNQCPYTLWPASIPPAAQKLSPNQTWTLNIPSNSTGSIWARTNCTFGPTGHGSCSTGDCSGLFLCKSHGSSPTTIAEFALNQFGGQDFFDISLVNGFNVPMVFGPTATGCRKTRCTGDILGNCPSELRVDGGCDSPCDVFKTEEYCCSSGSCGPTNYSQFFKMYCPEAFSIPAPDGGASTLTCKSGTDYVLVFCP</sequence>
<feature type="disulfide bond" evidence="3">
    <location>
        <begin position="149"/>
        <end position="159"/>
    </location>
</feature>
<feature type="disulfide bond" evidence="3">
    <location>
        <begin position="173"/>
        <end position="178"/>
    </location>
</feature>
<dbReference type="Proteomes" id="UP000243459">
    <property type="component" value="Chromosome 3"/>
</dbReference>
<feature type="disulfide bond" evidence="3">
    <location>
        <begin position="141"/>
        <end position="191"/>
    </location>
</feature>
<keyword evidence="6" id="KW-1185">Reference proteome</keyword>
<dbReference type="OrthoDB" id="430315at2759"/>
<dbReference type="InterPro" id="IPR017949">
    <property type="entry name" value="Thaumatin_CS"/>
</dbReference>
<feature type="signal peptide" evidence="4">
    <location>
        <begin position="1"/>
        <end position="21"/>
    </location>
</feature>
<dbReference type="Gramene" id="ONK74449">
    <property type="protein sequence ID" value="ONK74449"/>
    <property type="gene ID" value="A4U43_C03F6360"/>
</dbReference>
<evidence type="ECO:0000256" key="4">
    <source>
        <dbReference type="SAM" id="SignalP"/>
    </source>
</evidence>
<dbReference type="PROSITE" id="PS51367">
    <property type="entry name" value="THAUMATIN_2"/>
    <property type="match status" value="1"/>
</dbReference>
<dbReference type="FunFam" id="2.60.110.10:FF:000003">
    <property type="entry name" value="Thaumatin I"/>
    <property type="match status" value="1"/>
</dbReference>
<dbReference type="PIRSF" id="PIRSF002703">
    <property type="entry name" value="Thaumatin"/>
    <property type="match status" value="1"/>
</dbReference>
<reference evidence="6" key="1">
    <citation type="journal article" date="2017" name="Nat. Commun.">
        <title>The asparagus genome sheds light on the origin and evolution of a young Y chromosome.</title>
        <authorList>
            <person name="Harkess A."/>
            <person name="Zhou J."/>
            <person name="Xu C."/>
            <person name="Bowers J.E."/>
            <person name="Van der Hulst R."/>
            <person name="Ayyampalayam S."/>
            <person name="Mercati F."/>
            <person name="Riccardi P."/>
            <person name="McKain M.R."/>
            <person name="Kakrana A."/>
            <person name="Tang H."/>
            <person name="Ray J."/>
            <person name="Groenendijk J."/>
            <person name="Arikit S."/>
            <person name="Mathioni S.M."/>
            <person name="Nakano M."/>
            <person name="Shan H."/>
            <person name="Telgmann-Rauber A."/>
            <person name="Kanno A."/>
            <person name="Yue Z."/>
            <person name="Chen H."/>
            <person name="Li W."/>
            <person name="Chen Y."/>
            <person name="Xu X."/>
            <person name="Zhang Y."/>
            <person name="Luo S."/>
            <person name="Chen H."/>
            <person name="Gao J."/>
            <person name="Mao Z."/>
            <person name="Pires J.C."/>
            <person name="Luo M."/>
            <person name="Kudrna D."/>
            <person name="Wing R.A."/>
            <person name="Meyers B.C."/>
            <person name="Yi K."/>
            <person name="Kong H."/>
            <person name="Lavrijsen P."/>
            <person name="Sunseri F."/>
            <person name="Falavigna A."/>
            <person name="Ye Y."/>
            <person name="Leebens-Mack J.H."/>
            <person name="Chen G."/>
        </authorList>
    </citation>
    <scope>NUCLEOTIDE SEQUENCE [LARGE SCALE GENOMIC DNA]</scope>
    <source>
        <strain evidence="6">cv. DH0086</strain>
    </source>
</reference>
<feature type="disulfide bond" evidence="3">
    <location>
        <begin position="70"/>
        <end position="80"/>
    </location>
</feature>
<protein>
    <recommendedName>
        <fullName evidence="7">Thaumatin-like protein</fullName>
    </recommendedName>
</protein>
<organism evidence="5 6">
    <name type="scientific">Asparagus officinalis</name>
    <name type="common">Garden asparagus</name>
    <dbReference type="NCBI Taxonomy" id="4686"/>
    <lineage>
        <taxon>Eukaryota</taxon>
        <taxon>Viridiplantae</taxon>
        <taxon>Streptophyta</taxon>
        <taxon>Embryophyta</taxon>
        <taxon>Tracheophyta</taxon>
        <taxon>Spermatophyta</taxon>
        <taxon>Magnoliopsida</taxon>
        <taxon>Liliopsida</taxon>
        <taxon>Asparagales</taxon>
        <taxon>Asparagaceae</taxon>
        <taxon>Asparagoideae</taxon>
        <taxon>Asparagus</taxon>
    </lineage>
</organism>
<feature type="chain" id="PRO_5024465362" description="Thaumatin-like protein" evidence="4">
    <location>
        <begin position="22"/>
        <end position="221"/>
    </location>
</feature>
<accession>A0A5P1FC75</accession>
<evidence type="ECO:0000313" key="5">
    <source>
        <dbReference type="EMBL" id="ONK74449.1"/>
    </source>
</evidence>
<feature type="disulfide bond" evidence="3">
    <location>
        <begin position="163"/>
        <end position="172"/>
    </location>
</feature>
<dbReference type="OMA" id="VRQCPKE"/>
<feature type="disulfide bond" evidence="3">
    <location>
        <begin position="85"/>
        <end position="91"/>
    </location>
</feature>
<gene>
    <name evidence="5" type="ORF">A4U43_C03F6360</name>
</gene>
<dbReference type="SUPFAM" id="SSF49870">
    <property type="entry name" value="Osmotin, thaumatin-like protein"/>
    <property type="match status" value="1"/>
</dbReference>
<dbReference type="Pfam" id="PF00314">
    <property type="entry name" value="Thaumatin"/>
    <property type="match status" value="1"/>
</dbReference>
<evidence type="ECO:0000256" key="2">
    <source>
        <dbReference type="ARBA" id="ARBA00023157"/>
    </source>
</evidence>
<evidence type="ECO:0000313" key="6">
    <source>
        <dbReference type="Proteomes" id="UP000243459"/>
    </source>
</evidence>
<dbReference type="EMBL" id="CM007383">
    <property type="protein sequence ID" value="ONK74449.1"/>
    <property type="molecule type" value="Genomic_DNA"/>
</dbReference>
<comment type="similarity">
    <text evidence="1">Belongs to the thaumatin family.</text>
</comment>
<evidence type="ECO:0008006" key="7">
    <source>
        <dbReference type="Google" id="ProtNLM"/>
    </source>
</evidence>
<evidence type="ECO:0000256" key="1">
    <source>
        <dbReference type="ARBA" id="ARBA00010607"/>
    </source>
</evidence>
<dbReference type="PROSITE" id="PS00316">
    <property type="entry name" value="THAUMATIN_1"/>
    <property type="match status" value="1"/>
</dbReference>
<keyword evidence="2 3" id="KW-1015">Disulfide bond</keyword>
<feature type="disulfide bond" evidence="3">
    <location>
        <begin position="136"/>
        <end position="209"/>
    </location>
</feature>
<dbReference type="InterPro" id="IPR037176">
    <property type="entry name" value="Osmotin/thaumatin-like_sf"/>
</dbReference>
<dbReference type="InterPro" id="IPR001938">
    <property type="entry name" value="Thaumatin"/>
</dbReference>
<feature type="disulfide bond" evidence="3">
    <location>
        <begin position="30"/>
        <end position="220"/>
    </location>
</feature>
<evidence type="ECO:0000256" key="3">
    <source>
        <dbReference type="PIRSR" id="PIRSR002703-1"/>
    </source>
</evidence>
<dbReference type="SMART" id="SM00205">
    <property type="entry name" value="THN"/>
    <property type="match status" value="1"/>
</dbReference>
<dbReference type="PANTHER" id="PTHR31048">
    <property type="entry name" value="OS03G0233200 PROTEIN"/>
    <property type="match status" value="1"/>
</dbReference>
<proteinExistence type="inferred from homology"/>
<dbReference type="Gene3D" id="2.60.110.10">
    <property type="entry name" value="Thaumatin"/>
    <property type="match status" value="1"/>
</dbReference>